<keyword evidence="2" id="KW-1185">Reference proteome</keyword>
<protein>
    <submittedName>
        <fullName evidence="1">Uncharacterized protein</fullName>
    </submittedName>
</protein>
<gene>
    <name evidence="1" type="ORF">GM418_13880</name>
</gene>
<dbReference type="EMBL" id="CP046401">
    <property type="protein sequence ID" value="QGY44716.1"/>
    <property type="molecule type" value="Genomic_DNA"/>
</dbReference>
<dbReference type="Proteomes" id="UP000428260">
    <property type="component" value="Chromosome"/>
</dbReference>
<dbReference type="KEGG" id="mcos:GM418_13880"/>
<organism evidence="1 2">
    <name type="scientific">Maribellus comscasis</name>
    <dbReference type="NCBI Taxonomy" id="2681766"/>
    <lineage>
        <taxon>Bacteria</taxon>
        <taxon>Pseudomonadati</taxon>
        <taxon>Bacteroidota</taxon>
        <taxon>Bacteroidia</taxon>
        <taxon>Marinilabiliales</taxon>
        <taxon>Prolixibacteraceae</taxon>
        <taxon>Maribellus</taxon>
    </lineage>
</organism>
<evidence type="ECO:0000313" key="2">
    <source>
        <dbReference type="Proteomes" id="UP000428260"/>
    </source>
</evidence>
<reference evidence="1 2" key="1">
    <citation type="submission" date="2019-11" db="EMBL/GenBank/DDBJ databases">
        <authorList>
            <person name="Zheng R.K."/>
            <person name="Sun C.M."/>
        </authorList>
    </citation>
    <scope>NUCLEOTIDE SEQUENCE [LARGE SCALE GENOMIC DNA]</scope>
    <source>
        <strain evidence="1 2">WC007</strain>
    </source>
</reference>
<dbReference type="RefSeq" id="WP_158867290.1">
    <property type="nucleotide sequence ID" value="NZ_CP046401.1"/>
</dbReference>
<dbReference type="AlphaFoldDB" id="A0A6I6JP19"/>
<proteinExistence type="predicted"/>
<accession>A0A6I6JP19</accession>
<sequence length="143" mass="17333">MIFNIFKKDRRNNQSIAIRLTEILNQQPNNLHLMFYIKDQILFQVMPAKNFQNKGLKILDPNDFVAIHFFNKNKTLTFDKLEKFKNSDFEKEYHFYEEPKGNFNYLKIIGQEPSEIEKEVFRNFKEIYELDDLSEISIEYADY</sequence>
<name>A0A6I6JP19_9BACT</name>
<evidence type="ECO:0000313" key="1">
    <source>
        <dbReference type="EMBL" id="QGY44716.1"/>
    </source>
</evidence>